<dbReference type="Proteomes" id="UP001501676">
    <property type="component" value="Unassembled WGS sequence"/>
</dbReference>
<organism evidence="5 6">
    <name type="scientific">Cryptosporangium minutisporangium</name>
    <dbReference type="NCBI Taxonomy" id="113569"/>
    <lineage>
        <taxon>Bacteria</taxon>
        <taxon>Bacillati</taxon>
        <taxon>Actinomycetota</taxon>
        <taxon>Actinomycetes</taxon>
        <taxon>Cryptosporangiales</taxon>
        <taxon>Cryptosporangiaceae</taxon>
        <taxon>Cryptosporangium</taxon>
    </lineage>
</organism>
<sequence length="306" mass="31201">MEGQEEYGAGLAAALDAVPSDLLAADVAVIADTGNVRPGIPTLGLTLRGLAEVDVEVRTMDHPVHSGGFGGLAPDALLTLVRVLDSLLDEHGTVAVPGLVHEPWPSTDEIEVPGKAPGVPPLGAGSGRTSGERLYAAPALTVIGLDATPLVAAMNVVPPVARARISVRLAPTQDPIAAQNALVAHLEQQRPFGVPVAVTRRAVSGGVRTAADGPAARAARAALATAWGRASILQADGGSVPFAGALQRGPRPPEVLLFGVQDALSGLHGPDERVLLDELARGVRAEAELLGRLSPTRAAPATGRKE</sequence>
<keyword evidence="2" id="KW-0479">Metal-binding</keyword>
<name>A0ABP6SXD9_9ACTN</name>
<dbReference type="EMBL" id="BAAAYN010000018">
    <property type="protein sequence ID" value="GAA3387700.1"/>
    <property type="molecule type" value="Genomic_DNA"/>
</dbReference>
<keyword evidence="6" id="KW-1185">Reference proteome</keyword>
<dbReference type="SUPFAM" id="SSF53187">
    <property type="entry name" value="Zn-dependent exopeptidases"/>
    <property type="match status" value="1"/>
</dbReference>
<feature type="domain" description="Peptidase M20 dimerisation" evidence="4">
    <location>
        <begin position="47"/>
        <end position="189"/>
    </location>
</feature>
<proteinExistence type="predicted"/>
<dbReference type="InterPro" id="IPR002933">
    <property type="entry name" value="Peptidase_M20"/>
</dbReference>
<dbReference type="PANTHER" id="PTHR43270:SF12">
    <property type="entry name" value="SUCCINYL-DIAMINOPIMELATE DESUCCINYLASE"/>
    <property type="match status" value="1"/>
</dbReference>
<dbReference type="Gene3D" id="3.30.70.360">
    <property type="match status" value="1"/>
</dbReference>
<dbReference type="InterPro" id="IPR051458">
    <property type="entry name" value="Cyt/Met_Dipeptidase"/>
</dbReference>
<dbReference type="Pfam" id="PF07687">
    <property type="entry name" value="M20_dimer"/>
    <property type="match status" value="1"/>
</dbReference>
<dbReference type="InterPro" id="IPR011650">
    <property type="entry name" value="Peptidase_M20_dimer"/>
</dbReference>
<reference evidence="6" key="1">
    <citation type="journal article" date="2019" name="Int. J. Syst. Evol. Microbiol.">
        <title>The Global Catalogue of Microorganisms (GCM) 10K type strain sequencing project: providing services to taxonomists for standard genome sequencing and annotation.</title>
        <authorList>
            <consortium name="The Broad Institute Genomics Platform"/>
            <consortium name="The Broad Institute Genome Sequencing Center for Infectious Disease"/>
            <person name="Wu L."/>
            <person name="Ma J."/>
        </authorList>
    </citation>
    <scope>NUCLEOTIDE SEQUENCE [LARGE SCALE GENOMIC DNA]</scope>
    <source>
        <strain evidence="6">JCM 9458</strain>
    </source>
</reference>
<protein>
    <recommendedName>
        <fullName evidence="4">Peptidase M20 dimerisation domain-containing protein</fullName>
    </recommendedName>
</protein>
<evidence type="ECO:0000313" key="5">
    <source>
        <dbReference type="EMBL" id="GAA3387700.1"/>
    </source>
</evidence>
<evidence type="ECO:0000256" key="1">
    <source>
        <dbReference type="ARBA" id="ARBA00022670"/>
    </source>
</evidence>
<evidence type="ECO:0000259" key="4">
    <source>
        <dbReference type="Pfam" id="PF07687"/>
    </source>
</evidence>
<keyword evidence="3" id="KW-0378">Hydrolase</keyword>
<comment type="caution">
    <text evidence="5">The sequence shown here is derived from an EMBL/GenBank/DDBJ whole genome shotgun (WGS) entry which is preliminary data.</text>
</comment>
<evidence type="ECO:0000313" key="6">
    <source>
        <dbReference type="Proteomes" id="UP001501676"/>
    </source>
</evidence>
<keyword evidence="1" id="KW-0645">Protease</keyword>
<dbReference type="PANTHER" id="PTHR43270">
    <property type="entry name" value="BETA-ALA-HIS DIPEPTIDASE"/>
    <property type="match status" value="1"/>
</dbReference>
<evidence type="ECO:0000256" key="2">
    <source>
        <dbReference type="ARBA" id="ARBA00022723"/>
    </source>
</evidence>
<evidence type="ECO:0000256" key="3">
    <source>
        <dbReference type="ARBA" id="ARBA00022801"/>
    </source>
</evidence>
<gene>
    <name evidence="5" type="ORF">GCM10020369_31170</name>
</gene>
<accession>A0ABP6SXD9</accession>
<dbReference type="Pfam" id="PF01546">
    <property type="entry name" value="Peptidase_M20"/>
    <property type="match status" value="1"/>
</dbReference>